<name>A0A9P8KWD2_9HYPO</name>
<proteinExistence type="predicted"/>
<protein>
    <submittedName>
        <fullName evidence="2">Uncharacterized protein</fullName>
    </submittedName>
</protein>
<organism evidence="2 3">
    <name type="scientific">Trichoderma semiorbis</name>
    <dbReference type="NCBI Taxonomy" id="1491008"/>
    <lineage>
        <taxon>Eukaryota</taxon>
        <taxon>Fungi</taxon>
        <taxon>Dikarya</taxon>
        <taxon>Ascomycota</taxon>
        <taxon>Pezizomycotina</taxon>
        <taxon>Sordariomycetes</taxon>
        <taxon>Hypocreomycetidae</taxon>
        <taxon>Hypocreales</taxon>
        <taxon>Hypocreaceae</taxon>
        <taxon>Trichoderma</taxon>
    </lineage>
</organism>
<feature type="region of interest" description="Disordered" evidence="1">
    <location>
        <begin position="47"/>
        <end position="72"/>
    </location>
</feature>
<dbReference type="EMBL" id="JAIMJC010000002">
    <property type="protein sequence ID" value="KAH0529026.1"/>
    <property type="molecule type" value="Genomic_DNA"/>
</dbReference>
<evidence type="ECO:0000313" key="2">
    <source>
        <dbReference type="EMBL" id="KAH0529026.1"/>
    </source>
</evidence>
<evidence type="ECO:0000256" key="1">
    <source>
        <dbReference type="SAM" id="MobiDB-lite"/>
    </source>
</evidence>
<reference evidence="2 3" key="1">
    <citation type="submission" date="2021-08" db="EMBL/GenBank/DDBJ databases">
        <title>The highly contiguous genome resource for Trichoderma semiorbis FJ059, a fungal antagonistic to plant pathogens.</title>
        <authorList>
            <person name="Liu T."/>
        </authorList>
    </citation>
    <scope>NUCLEOTIDE SEQUENCE [LARGE SCALE GENOMIC DNA]</scope>
    <source>
        <strain evidence="2 3">FJ059</strain>
    </source>
</reference>
<dbReference type="Proteomes" id="UP000826573">
    <property type="component" value="Unassembled WGS sequence"/>
</dbReference>
<evidence type="ECO:0000313" key="3">
    <source>
        <dbReference type="Proteomes" id="UP000826573"/>
    </source>
</evidence>
<dbReference type="AlphaFoldDB" id="A0A9P8KWD2"/>
<sequence length="72" mass="7876">MNCNFNITKHELRYHDRFLVGNDALDPPLSHGAGLDEIRAFFPSEAPAPAEAPETESEAEEITEVIPATQPG</sequence>
<keyword evidence="3" id="KW-1185">Reference proteome</keyword>
<gene>
    <name evidence="2" type="ORF">TsFJ059_003828</name>
</gene>
<accession>A0A9P8KWD2</accession>
<feature type="compositionally biased region" description="Acidic residues" evidence="1">
    <location>
        <begin position="53"/>
        <end position="63"/>
    </location>
</feature>
<comment type="caution">
    <text evidence="2">The sequence shown here is derived from an EMBL/GenBank/DDBJ whole genome shotgun (WGS) entry which is preliminary data.</text>
</comment>